<dbReference type="EMBL" id="JAPDOB010000001">
    <property type="protein sequence ID" value="MCW3796764.1"/>
    <property type="molecule type" value="Genomic_DNA"/>
</dbReference>
<evidence type="ECO:0000256" key="1">
    <source>
        <dbReference type="SAM" id="Phobius"/>
    </source>
</evidence>
<organism evidence="2 3">
    <name type="scientific">Sphingomonas arvum</name>
    <dbReference type="NCBI Taxonomy" id="2992113"/>
    <lineage>
        <taxon>Bacteria</taxon>
        <taxon>Pseudomonadati</taxon>
        <taxon>Pseudomonadota</taxon>
        <taxon>Alphaproteobacteria</taxon>
        <taxon>Sphingomonadales</taxon>
        <taxon>Sphingomonadaceae</taxon>
        <taxon>Sphingomonas</taxon>
    </lineage>
</organism>
<keyword evidence="1" id="KW-1133">Transmembrane helix</keyword>
<keyword evidence="1" id="KW-0812">Transmembrane</keyword>
<name>A0ABT3JCG8_9SPHN</name>
<reference evidence="2 3" key="1">
    <citation type="submission" date="2022-10" db="EMBL/GenBank/DDBJ databases">
        <title>Sphingomonas sp.</title>
        <authorList>
            <person name="Jin C."/>
        </authorList>
    </citation>
    <scope>NUCLEOTIDE SEQUENCE [LARGE SCALE GENOMIC DNA]</scope>
    <source>
        <strain evidence="2 3">BN140010</strain>
    </source>
</reference>
<evidence type="ECO:0000313" key="2">
    <source>
        <dbReference type="EMBL" id="MCW3796764.1"/>
    </source>
</evidence>
<feature type="transmembrane region" description="Helical" evidence="1">
    <location>
        <begin position="98"/>
        <end position="115"/>
    </location>
</feature>
<comment type="caution">
    <text evidence="2">The sequence shown here is derived from an EMBL/GenBank/DDBJ whole genome shotgun (WGS) entry which is preliminary data.</text>
</comment>
<dbReference type="InterPro" id="IPR007401">
    <property type="entry name" value="DUF454"/>
</dbReference>
<feature type="transmembrane region" description="Helical" evidence="1">
    <location>
        <begin position="6"/>
        <end position="39"/>
    </location>
</feature>
<sequence length="116" mass="12684">MRRTLFLLAGGLFFTVGFVGMFVPLLPTVVFWIIAAWCFGQSSPRFEAWLLRHPTVGPHILAWRQRGAISRRGKLAATAGLAASSAIGLLALRPPWSLAPLAACLIVGLFIWTRPD</sequence>
<dbReference type="Proteomes" id="UP001526246">
    <property type="component" value="Unassembled WGS sequence"/>
</dbReference>
<dbReference type="PIRSF" id="PIRSF016789">
    <property type="entry name" value="DUF454"/>
    <property type="match status" value="1"/>
</dbReference>
<gene>
    <name evidence="2" type="ORF">OMW55_02945</name>
</gene>
<keyword evidence="3" id="KW-1185">Reference proteome</keyword>
<dbReference type="PANTHER" id="PTHR35813:SF1">
    <property type="entry name" value="INNER MEMBRANE PROTEIN YBAN"/>
    <property type="match status" value="1"/>
</dbReference>
<protein>
    <submittedName>
        <fullName evidence="2">YbaN family protein</fullName>
    </submittedName>
</protein>
<evidence type="ECO:0000313" key="3">
    <source>
        <dbReference type="Proteomes" id="UP001526246"/>
    </source>
</evidence>
<dbReference type="Pfam" id="PF04304">
    <property type="entry name" value="DUF454"/>
    <property type="match status" value="1"/>
</dbReference>
<accession>A0ABT3JCG8</accession>
<keyword evidence="1" id="KW-0472">Membrane</keyword>
<proteinExistence type="predicted"/>
<dbReference type="PANTHER" id="PTHR35813">
    <property type="entry name" value="INNER MEMBRANE PROTEIN YBAN"/>
    <property type="match status" value="1"/>
</dbReference>
<dbReference type="RefSeq" id="WP_264880695.1">
    <property type="nucleotide sequence ID" value="NZ_JAPDOB010000001.1"/>
</dbReference>